<reference evidence="1" key="1">
    <citation type="submission" date="2023-03" db="EMBL/GenBank/DDBJ databases">
        <title>Mating type loci evolution in Malassezia.</title>
        <authorList>
            <person name="Coelho M.A."/>
        </authorList>
    </citation>
    <scope>NUCLEOTIDE SEQUENCE</scope>
    <source>
        <strain evidence="1">CBS 11721</strain>
    </source>
</reference>
<name>A0AAF0EN35_9BASI</name>
<dbReference type="EMBL" id="CP119877">
    <property type="protein sequence ID" value="WFD33573.1"/>
    <property type="molecule type" value="Genomic_DNA"/>
</dbReference>
<gene>
    <name evidence="1" type="ORF">MCUN1_000386</name>
</gene>
<evidence type="ECO:0000313" key="2">
    <source>
        <dbReference type="Proteomes" id="UP001219933"/>
    </source>
</evidence>
<protein>
    <submittedName>
        <fullName evidence="1">Uncharacterized protein</fullName>
    </submittedName>
</protein>
<dbReference type="AlphaFoldDB" id="A0AAF0EN35"/>
<evidence type="ECO:0000313" key="1">
    <source>
        <dbReference type="EMBL" id="WFD33573.1"/>
    </source>
</evidence>
<sequence>MLRHALRQSVRCAQHAITARTSGTGACASSIHRLSYESTRLFAASSRSLQQDLDDDKEAALLDAADRIARRSEAALQKTIDDSAQVTLELLDRLRPRELPMGPSKMSSVGYEMRLRRAQWNKVFRDVCGSFSLDQLVSLAKQAGIPRVTRSMSKRTVSTVLLEQYFHMKNPSRVESLGTQKGTRRELPVEDHEMFLISLQNEALLDKTRNAGVKVSFGESESGHSMLLTGPFSGVEDIVSWLSDFKQSVSTATLANITVPEHETELISRACRCYVRTSRNATFVSYTNPQDFERARIILHDYSGSVHDPILHIPQNAQPIPFAPPGALSLVQWSRLSNAPHSRWIGSEEPLEIEPAASQPGWDTHERADFGHVVFPENNASDALFIPGVPPACLDMSGPLTESVRLMYHAQDGNLLEATYNVQNGAFEGANWLQRSRRLVPVPHAPIDMRLATERRRPAASANAALESYADVLQSDGHPPVPLVGKRAQVPISLTVDNVNVVLWRAERVVAQRIPYGDATLLIEEIRRESMPGFSRRASLVWAAGQKPALDEILRQQYGAAGKSK</sequence>
<dbReference type="Proteomes" id="UP001219933">
    <property type="component" value="Chromosome 1"/>
</dbReference>
<proteinExistence type="predicted"/>
<organism evidence="1 2">
    <name type="scientific">Malassezia cuniculi</name>
    <dbReference type="NCBI Taxonomy" id="948313"/>
    <lineage>
        <taxon>Eukaryota</taxon>
        <taxon>Fungi</taxon>
        <taxon>Dikarya</taxon>
        <taxon>Basidiomycota</taxon>
        <taxon>Ustilaginomycotina</taxon>
        <taxon>Malasseziomycetes</taxon>
        <taxon>Malasseziales</taxon>
        <taxon>Malasseziaceae</taxon>
        <taxon>Malassezia</taxon>
    </lineage>
</organism>
<keyword evidence="2" id="KW-1185">Reference proteome</keyword>
<accession>A0AAF0EN35</accession>